<dbReference type="KEGG" id="bse:Bsel_0853"/>
<organism evidence="1 2">
    <name type="scientific">Bacillus selenitireducens (strain ATCC 700615 / DSM 15326 / MLS10)</name>
    <dbReference type="NCBI Taxonomy" id="439292"/>
    <lineage>
        <taxon>Bacteria</taxon>
        <taxon>Bacillati</taxon>
        <taxon>Bacillota</taxon>
        <taxon>Bacilli</taxon>
        <taxon>Bacillales</taxon>
        <taxon>Bacillaceae</taxon>
        <taxon>Salisediminibacterium</taxon>
    </lineage>
</organism>
<keyword evidence="2" id="KW-1185">Reference proteome</keyword>
<dbReference type="HOGENOM" id="CLU_3395061_0_0_9"/>
<proteinExistence type="predicted"/>
<evidence type="ECO:0000313" key="1">
    <source>
        <dbReference type="EMBL" id="ADH98378.1"/>
    </source>
</evidence>
<dbReference type="Proteomes" id="UP000000271">
    <property type="component" value="Chromosome"/>
</dbReference>
<name>D6XZK4_BACIE</name>
<dbReference type="EMBL" id="CP001791">
    <property type="protein sequence ID" value="ADH98378.1"/>
    <property type="molecule type" value="Genomic_DNA"/>
</dbReference>
<evidence type="ECO:0000313" key="2">
    <source>
        <dbReference type="Proteomes" id="UP000000271"/>
    </source>
</evidence>
<dbReference type="AlphaFoldDB" id="D6XZK4"/>
<gene>
    <name evidence="1" type="ordered locus">Bsel_0853</name>
</gene>
<accession>D6XZK4</accession>
<sequence>MITLWALDIDNPLAQIKDPIPGRNGSDITGF</sequence>
<reference evidence="1" key="1">
    <citation type="submission" date="2009-10" db="EMBL/GenBank/DDBJ databases">
        <title>Complete sequence of Bacillus selenitireducens MLS10.</title>
        <authorList>
            <consortium name="US DOE Joint Genome Institute"/>
            <person name="Lucas S."/>
            <person name="Copeland A."/>
            <person name="Lapidus A."/>
            <person name="Glavina del Rio T."/>
            <person name="Dalin E."/>
            <person name="Tice H."/>
            <person name="Bruce D."/>
            <person name="Goodwin L."/>
            <person name="Pitluck S."/>
            <person name="Sims D."/>
            <person name="Brettin T."/>
            <person name="Detter J.C."/>
            <person name="Han C."/>
            <person name="Larimer F."/>
            <person name="Land M."/>
            <person name="Hauser L."/>
            <person name="Kyrpides N."/>
            <person name="Ovchinnikova G."/>
            <person name="Stolz J."/>
        </authorList>
    </citation>
    <scope>NUCLEOTIDE SEQUENCE [LARGE SCALE GENOMIC DNA]</scope>
    <source>
        <strain evidence="1">MLS10</strain>
    </source>
</reference>
<protein>
    <submittedName>
        <fullName evidence="1">Uncharacterized protein</fullName>
    </submittedName>
</protein>